<dbReference type="RefSeq" id="WP_165196278.1">
    <property type="nucleotide sequence ID" value="NZ_CP106738.1"/>
</dbReference>
<dbReference type="PIRSF" id="PIRSF016184">
    <property type="entry name" value="PhzC_PhzF"/>
    <property type="match status" value="1"/>
</dbReference>
<dbReference type="PANTHER" id="PTHR13774:SF39">
    <property type="entry name" value="BIOSYNTHESIS PROTEIN, PUTATIVE-RELATED"/>
    <property type="match status" value="1"/>
</dbReference>
<sequence>MTVQKIASFTLDGAGGNPAGVLIAAVLPPDDEMQRIAAEVGFSETAFAAPQGDGFRVRYFAPEAEVPFCGHATIALGAALGAAYGAGAYDLTLNEAMISVLAYEDAGAWGARLTSPPTSYRAVSDQTLAAFCTLFGLKIGDLAPDLPPVLANGGAEHLILPLAHAALLQDMAYDFDAGAALMQQHGLVTVDLIWRERADLIHARNAFAGHGVYEDPATGAAAAALAGYLRDSGVHADLFEVIQGVGMGMPSRLHVAACAGSGAPVEVAGLTRLLG</sequence>
<keyword evidence="2" id="KW-0413">Isomerase</keyword>
<evidence type="ECO:0000313" key="3">
    <source>
        <dbReference type="EMBL" id="UXX84738.1"/>
    </source>
</evidence>
<dbReference type="Pfam" id="PF02567">
    <property type="entry name" value="PhzC-PhzF"/>
    <property type="match status" value="1"/>
</dbReference>
<proteinExistence type="inferred from homology"/>
<reference evidence="3" key="1">
    <citation type="submission" date="2022-10" db="EMBL/GenBank/DDBJ databases">
        <title>Roseovarius pelagicus sp. nov., isolated from Arctic seawater.</title>
        <authorList>
            <person name="Hong Y.W."/>
            <person name="Hwang C.Y."/>
        </authorList>
    </citation>
    <scope>NUCLEOTIDE SEQUENCE</scope>
    <source>
        <strain evidence="3">HL-MP18</strain>
    </source>
</reference>
<keyword evidence="4" id="KW-1185">Reference proteome</keyword>
<dbReference type="NCBIfam" id="TIGR00654">
    <property type="entry name" value="PhzF_family"/>
    <property type="match status" value="1"/>
</dbReference>
<accession>A0ABY6DHL1</accession>
<organism evidence="3 4">
    <name type="scientific">Roseovarius pelagicus</name>
    <dbReference type="NCBI Taxonomy" id="2980108"/>
    <lineage>
        <taxon>Bacteria</taxon>
        <taxon>Pseudomonadati</taxon>
        <taxon>Pseudomonadota</taxon>
        <taxon>Alphaproteobacteria</taxon>
        <taxon>Rhodobacterales</taxon>
        <taxon>Roseobacteraceae</taxon>
        <taxon>Roseovarius</taxon>
    </lineage>
</organism>
<dbReference type="PANTHER" id="PTHR13774">
    <property type="entry name" value="PHENAZINE BIOSYNTHESIS PROTEIN"/>
    <property type="match status" value="1"/>
</dbReference>
<evidence type="ECO:0000313" key="4">
    <source>
        <dbReference type="Proteomes" id="UP001064087"/>
    </source>
</evidence>
<dbReference type="InterPro" id="IPR003719">
    <property type="entry name" value="Phenazine_PhzF-like"/>
</dbReference>
<dbReference type="Gene3D" id="3.10.310.10">
    <property type="entry name" value="Diaminopimelate Epimerase, Chain A, domain 1"/>
    <property type="match status" value="2"/>
</dbReference>
<dbReference type="EMBL" id="CP106738">
    <property type="protein sequence ID" value="UXX84738.1"/>
    <property type="molecule type" value="Genomic_DNA"/>
</dbReference>
<evidence type="ECO:0000256" key="1">
    <source>
        <dbReference type="ARBA" id="ARBA00008270"/>
    </source>
</evidence>
<comment type="similarity">
    <text evidence="1">Belongs to the PhzF family.</text>
</comment>
<evidence type="ECO:0000256" key="2">
    <source>
        <dbReference type="ARBA" id="ARBA00023235"/>
    </source>
</evidence>
<name>A0ABY6DHL1_9RHOB</name>
<gene>
    <name evidence="3" type="ORF">N7U68_08915</name>
</gene>
<dbReference type="SUPFAM" id="SSF54506">
    <property type="entry name" value="Diaminopimelate epimerase-like"/>
    <property type="match status" value="1"/>
</dbReference>
<dbReference type="Proteomes" id="UP001064087">
    <property type="component" value="Chromosome"/>
</dbReference>
<protein>
    <submittedName>
        <fullName evidence="3">PhzF family phenazine biosynthesis protein</fullName>
    </submittedName>
</protein>